<dbReference type="Proteomes" id="UP000195918">
    <property type="component" value="Unassembled WGS sequence"/>
</dbReference>
<dbReference type="EMBL" id="FWFD01000015">
    <property type="protein sequence ID" value="SLM86375.1"/>
    <property type="molecule type" value="Genomic_DNA"/>
</dbReference>
<evidence type="ECO:0000256" key="1">
    <source>
        <dbReference type="SAM" id="Phobius"/>
    </source>
</evidence>
<dbReference type="RefSeq" id="WP_086952007.1">
    <property type="nucleotide sequence ID" value="NZ_FWFD01000015.1"/>
</dbReference>
<dbReference type="OrthoDB" id="2243114at2"/>
<keyword evidence="3" id="KW-1185">Reference proteome</keyword>
<proteinExistence type="predicted"/>
<gene>
    <name evidence="2" type="ORF">FM121_09810</name>
</gene>
<reference evidence="3" key="1">
    <citation type="submission" date="2017-02" db="EMBL/GenBank/DDBJ databases">
        <authorList>
            <person name="Dridi B."/>
        </authorList>
    </citation>
    <scope>NUCLEOTIDE SEQUENCE [LARGE SCALE GENOMIC DNA]</scope>
    <source>
        <strain evidence="3">bH819</strain>
    </source>
</reference>
<dbReference type="Pfam" id="PF06486">
    <property type="entry name" value="DUF1093"/>
    <property type="match status" value="1"/>
</dbReference>
<dbReference type="InterPro" id="IPR036166">
    <property type="entry name" value="YxeA-like_sf"/>
</dbReference>
<dbReference type="PANTHER" id="PTHR36433">
    <property type="entry name" value="HYPOTHETICAL CYTOSOLIC PROTEIN"/>
    <property type="match status" value="1"/>
</dbReference>
<name>A0A1X6WQ14_9ENTE</name>
<keyword evidence="1" id="KW-1133">Transmembrane helix</keyword>
<organism evidence="2 3">
    <name type="scientific">Vagococcus fluvialis bH819</name>
    <dbReference type="NCBI Taxonomy" id="1255619"/>
    <lineage>
        <taxon>Bacteria</taxon>
        <taxon>Bacillati</taxon>
        <taxon>Bacillota</taxon>
        <taxon>Bacilli</taxon>
        <taxon>Lactobacillales</taxon>
        <taxon>Enterococcaceae</taxon>
        <taxon>Vagococcus</taxon>
    </lineage>
</organism>
<accession>A0A1X6WQ14</accession>
<evidence type="ECO:0000313" key="3">
    <source>
        <dbReference type="Proteomes" id="UP000195918"/>
    </source>
</evidence>
<feature type="transmembrane region" description="Helical" evidence="1">
    <location>
        <begin position="7"/>
        <end position="26"/>
    </location>
</feature>
<sequence length="123" mass="14181">MKKVPMKLIIIISSILVLSGVGYYFYNDYAGGTDYYVKVTTDPINKEKALDDKNVVQGVVYTYEMTGYDKEANEKLIEFTVHKERPLKKNAYIKILMNPKRGPLSWEEVKESELPDPVKKKLN</sequence>
<dbReference type="SUPFAM" id="SSF159121">
    <property type="entry name" value="BC4932-like"/>
    <property type="match status" value="1"/>
</dbReference>
<dbReference type="Gene3D" id="2.40.50.480">
    <property type="match status" value="1"/>
</dbReference>
<keyword evidence="1" id="KW-0472">Membrane</keyword>
<evidence type="ECO:0000313" key="2">
    <source>
        <dbReference type="EMBL" id="SLM86375.1"/>
    </source>
</evidence>
<dbReference type="PANTHER" id="PTHR36433:SF2">
    <property type="entry name" value="YXEA FAMILY PROTEIN"/>
    <property type="match status" value="1"/>
</dbReference>
<dbReference type="AlphaFoldDB" id="A0A1X6WQ14"/>
<dbReference type="NCBIfam" id="TIGR01655">
    <property type="entry name" value="yxeA_fam"/>
    <property type="match status" value="1"/>
</dbReference>
<dbReference type="InterPro" id="IPR006542">
    <property type="entry name" value="DUF1093"/>
</dbReference>
<protein>
    <recommendedName>
        <fullName evidence="4">YxeA family protein</fullName>
    </recommendedName>
</protein>
<evidence type="ECO:0008006" key="4">
    <source>
        <dbReference type="Google" id="ProtNLM"/>
    </source>
</evidence>
<keyword evidence="1" id="KW-0812">Transmembrane</keyword>